<dbReference type="GO" id="GO:0009103">
    <property type="term" value="P:lipopolysaccharide biosynthetic process"/>
    <property type="evidence" value="ECO:0007669"/>
    <property type="project" value="TreeGrafter"/>
</dbReference>
<reference evidence="2 3" key="1">
    <citation type="submission" date="2019-08" db="EMBL/GenBank/DDBJ databases">
        <title>Genome of Aequorivita antarctica SW49 (type strain).</title>
        <authorList>
            <person name="Bowman J.P."/>
        </authorList>
    </citation>
    <scope>NUCLEOTIDE SEQUENCE [LARGE SCALE GENOMIC DNA]</scope>
    <source>
        <strain evidence="2 3">SW49</strain>
    </source>
</reference>
<dbReference type="AlphaFoldDB" id="A0A5C6YZ73"/>
<keyword evidence="3" id="KW-1185">Reference proteome</keyword>
<accession>A0A5C6YZ73</accession>
<comment type="caution">
    <text evidence="2">The sequence shown here is derived from an EMBL/GenBank/DDBJ whole genome shotgun (WGS) entry which is preliminary data.</text>
</comment>
<keyword evidence="1 2" id="KW-0808">Transferase</keyword>
<dbReference type="PANTHER" id="PTHR46401">
    <property type="entry name" value="GLYCOSYLTRANSFERASE WBBK-RELATED"/>
    <property type="match status" value="1"/>
</dbReference>
<dbReference type="SUPFAM" id="SSF53756">
    <property type="entry name" value="UDP-Glycosyltransferase/glycogen phosphorylase"/>
    <property type="match status" value="1"/>
</dbReference>
<dbReference type="EMBL" id="VORT01000008">
    <property type="protein sequence ID" value="TXD72491.1"/>
    <property type="molecule type" value="Genomic_DNA"/>
</dbReference>
<organism evidence="2 3">
    <name type="scientific">Aequorivita antarctica</name>
    <dbReference type="NCBI Taxonomy" id="153266"/>
    <lineage>
        <taxon>Bacteria</taxon>
        <taxon>Pseudomonadati</taxon>
        <taxon>Bacteroidota</taxon>
        <taxon>Flavobacteriia</taxon>
        <taxon>Flavobacteriales</taxon>
        <taxon>Flavobacteriaceae</taxon>
        <taxon>Aequorivita</taxon>
    </lineage>
</organism>
<name>A0A5C6YZ73_9FLAO</name>
<evidence type="ECO:0000313" key="2">
    <source>
        <dbReference type="EMBL" id="TXD72491.1"/>
    </source>
</evidence>
<dbReference type="Pfam" id="PF13692">
    <property type="entry name" value="Glyco_trans_1_4"/>
    <property type="match status" value="1"/>
</dbReference>
<evidence type="ECO:0000256" key="1">
    <source>
        <dbReference type="ARBA" id="ARBA00022679"/>
    </source>
</evidence>
<dbReference type="Proteomes" id="UP000321497">
    <property type="component" value="Unassembled WGS sequence"/>
</dbReference>
<dbReference type="Gene3D" id="3.40.50.2000">
    <property type="entry name" value="Glycogen Phosphorylase B"/>
    <property type="match status" value="2"/>
</dbReference>
<evidence type="ECO:0000313" key="3">
    <source>
        <dbReference type="Proteomes" id="UP000321497"/>
    </source>
</evidence>
<protein>
    <submittedName>
        <fullName evidence="2">Glycosyltransferase family 4 protein</fullName>
    </submittedName>
</protein>
<dbReference type="CDD" id="cd03801">
    <property type="entry name" value="GT4_PimA-like"/>
    <property type="match status" value="1"/>
</dbReference>
<dbReference type="GO" id="GO:0016757">
    <property type="term" value="F:glycosyltransferase activity"/>
    <property type="evidence" value="ECO:0007669"/>
    <property type="project" value="TreeGrafter"/>
</dbReference>
<gene>
    <name evidence="2" type="ORF">ESU54_11805</name>
</gene>
<dbReference type="PANTHER" id="PTHR46401:SF2">
    <property type="entry name" value="GLYCOSYLTRANSFERASE WBBK-RELATED"/>
    <property type="match status" value="1"/>
</dbReference>
<proteinExistence type="predicted"/>
<sequence length="342" mass="39215">MVNVFLIHHRSKHHANNSGYGRLTDYIDAQVVYGTTKFPFRVAKFLAGFHSTTAGKYNVGSVLKTIELYQLLKKHNRQKNVVHYLNGERDIRYLGFLKRRFPNTKFCATFHKPPEVLKEIITNPKALQKLDGAIAVGSNQVEFLKEWLDLENVIYIPHGVDTTFFKPDISLRKKNTLLFVGQHLRDFETFNKTIPKLVEEIKDLKVQVVLHPAYVSKITPHPNIEILTKVNDLELLNLYQQATALYLPMLDSTACNSLLEAMACGLPIITNDVGGNETYLEETSSILFEIGNIESFINEIVSLLRDQPRLNELGKLSSKRSVDMDWKMISQKINQFYQKLIH</sequence>